<gene>
    <name evidence="11" type="ORF">H7313_04760</name>
</gene>
<name>A0A842JHB6_9ACTN</name>
<dbReference type="InterPro" id="IPR003834">
    <property type="entry name" value="Cyt_c_assmbl_TM_dom"/>
</dbReference>
<evidence type="ECO:0000313" key="11">
    <source>
        <dbReference type="EMBL" id="MBC2888659.1"/>
    </source>
</evidence>
<dbReference type="RefSeq" id="WP_185904601.1">
    <property type="nucleotide sequence ID" value="NZ_JACMSE010000002.1"/>
</dbReference>
<keyword evidence="6 9" id="KW-1133">Transmembrane helix</keyword>
<dbReference type="GO" id="GO:0016491">
    <property type="term" value="F:oxidoreductase activity"/>
    <property type="evidence" value="ECO:0007669"/>
    <property type="project" value="InterPro"/>
</dbReference>
<feature type="compositionally biased region" description="Gly residues" evidence="8">
    <location>
        <begin position="277"/>
        <end position="290"/>
    </location>
</feature>
<dbReference type="Gene3D" id="3.40.30.10">
    <property type="entry name" value="Glutaredoxin"/>
    <property type="match status" value="1"/>
</dbReference>
<evidence type="ECO:0000259" key="10">
    <source>
        <dbReference type="PROSITE" id="PS51352"/>
    </source>
</evidence>
<dbReference type="Pfam" id="PF02683">
    <property type="entry name" value="DsbD_TM"/>
    <property type="match status" value="1"/>
</dbReference>
<proteinExistence type="inferred from homology"/>
<sequence>MGFSLETSVPALTVFVQGLLSFFSPCVLPLIPLYVGYLAGGAAKRNDDGTIEYPRVKVLVNTLFFVIGVSFAFFLLGFGFTALGQFFTGNQRVFSVVAGIVMAAFGLYMLGAFGKTRVIETERRLPFNLGRFAMNPLVALVLGFTFSFAWTPCVGPVLASVLLLASSSASAAMGYALVGVYTLGFVLPFLAVGLFTGEVLRFFRTHGNVVKYTVKVGGALLIVMGLMTATGWMNGVTSYLSSFGAAPAAQEQPADAGDSDGAGGGSASSGGDASAGASGGGSTDASGDGGSAAPSNANAQAAPLSDMVLVDQNGAEHKLSDYRGKTVFLNFWASWCGPCQREIPDIEALYRDRGENEGDLVVLGVANPKTADRPQNSDVSVDEVKAFIEKEGMTYPVLMDTSGKMFSAYGVGSFPTTFMIDKDGNVFGYVAGTLTADVMNSIVEQTMTGVRK</sequence>
<feature type="domain" description="Thioredoxin" evidence="10">
    <location>
        <begin position="298"/>
        <end position="448"/>
    </location>
</feature>
<keyword evidence="3" id="KW-1003">Cell membrane</keyword>
<dbReference type="InterPro" id="IPR036249">
    <property type="entry name" value="Thioredoxin-like_sf"/>
</dbReference>
<keyword evidence="12" id="KW-1185">Reference proteome</keyword>
<dbReference type="InterPro" id="IPR013740">
    <property type="entry name" value="Redoxin"/>
</dbReference>
<comment type="caution">
    <text evidence="11">The sequence shown here is derived from an EMBL/GenBank/DDBJ whole genome shotgun (WGS) entry which is preliminary data.</text>
</comment>
<dbReference type="InterPro" id="IPR051790">
    <property type="entry name" value="Cytochrome_c-biogenesis_DsbD"/>
</dbReference>
<dbReference type="EMBL" id="JACMSE010000002">
    <property type="protein sequence ID" value="MBC2888659.1"/>
    <property type="molecule type" value="Genomic_DNA"/>
</dbReference>
<feature type="transmembrane region" description="Helical" evidence="9">
    <location>
        <begin position="58"/>
        <end position="87"/>
    </location>
</feature>
<evidence type="ECO:0000256" key="1">
    <source>
        <dbReference type="ARBA" id="ARBA00004651"/>
    </source>
</evidence>
<organism evidence="11 12">
    <name type="scientific">Gordonibacter massiliensis</name>
    <name type="common">ex Traore et al. 2017</name>
    <dbReference type="NCBI Taxonomy" id="1841863"/>
    <lineage>
        <taxon>Bacteria</taxon>
        <taxon>Bacillati</taxon>
        <taxon>Actinomycetota</taxon>
        <taxon>Coriobacteriia</taxon>
        <taxon>Eggerthellales</taxon>
        <taxon>Eggerthellaceae</taxon>
        <taxon>Gordonibacter</taxon>
    </lineage>
</organism>
<feature type="transmembrane region" description="Helical" evidence="9">
    <location>
        <begin position="132"/>
        <end position="152"/>
    </location>
</feature>
<keyword evidence="4 9" id="KW-0812">Transmembrane</keyword>
<evidence type="ECO:0000256" key="3">
    <source>
        <dbReference type="ARBA" id="ARBA00022475"/>
    </source>
</evidence>
<comment type="similarity">
    <text evidence="2">Belongs to the DsbD family.</text>
</comment>
<dbReference type="PROSITE" id="PS00194">
    <property type="entry name" value="THIOREDOXIN_1"/>
    <property type="match status" value="1"/>
</dbReference>
<feature type="transmembrane region" description="Helical" evidence="9">
    <location>
        <begin position="93"/>
        <end position="111"/>
    </location>
</feature>
<evidence type="ECO:0000313" key="12">
    <source>
        <dbReference type="Proteomes" id="UP000587396"/>
    </source>
</evidence>
<evidence type="ECO:0000256" key="4">
    <source>
        <dbReference type="ARBA" id="ARBA00022692"/>
    </source>
</evidence>
<dbReference type="AlphaFoldDB" id="A0A842JHB6"/>
<dbReference type="InterPro" id="IPR013766">
    <property type="entry name" value="Thioredoxin_domain"/>
</dbReference>
<dbReference type="PANTHER" id="PTHR31272">
    <property type="entry name" value="CYTOCHROME C-TYPE BIOGENESIS PROTEIN HI_1454-RELATED"/>
    <property type="match status" value="1"/>
</dbReference>
<dbReference type="GO" id="GO:0017004">
    <property type="term" value="P:cytochrome complex assembly"/>
    <property type="evidence" value="ECO:0007669"/>
    <property type="project" value="UniProtKB-KW"/>
</dbReference>
<dbReference type="SUPFAM" id="SSF52833">
    <property type="entry name" value="Thioredoxin-like"/>
    <property type="match status" value="1"/>
</dbReference>
<evidence type="ECO:0000256" key="2">
    <source>
        <dbReference type="ARBA" id="ARBA00006143"/>
    </source>
</evidence>
<feature type="transmembrane region" description="Helical" evidence="9">
    <location>
        <begin position="172"/>
        <end position="200"/>
    </location>
</feature>
<comment type="subcellular location">
    <subcellularLocation>
        <location evidence="1">Cell membrane</location>
        <topology evidence="1">Multi-pass membrane protein</topology>
    </subcellularLocation>
</comment>
<keyword evidence="5" id="KW-0201">Cytochrome c-type biogenesis</keyword>
<evidence type="ECO:0000256" key="9">
    <source>
        <dbReference type="SAM" id="Phobius"/>
    </source>
</evidence>
<keyword evidence="7 9" id="KW-0472">Membrane</keyword>
<evidence type="ECO:0000256" key="8">
    <source>
        <dbReference type="SAM" id="MobiDB-lite"/>
    </source>
</evidence>
<dbReference type="PANTHER" id="PTHR31272:SF4">
    <property type="entry name" value="CYTOCHROME C-TYPE BIOGENESIS PROTEIN HI_1454-RELATED"/>
    <property type="match status" value="1"/>
</dbReference>
<dbReference type="Proteomes" id="UP000587396">
    <property type="component" value="Unassembled WGS sequence"/>
</dbReference>
<protein>
    <submittedName>
        <fullName evidence="11">Redoxin domain-containing protein</fullName>
    </submittedName>
</protein>
<dbReference type="PROSITE" id="PS51352">
    <property type="entry name" value="THIOREDOXIN_2"/>
    <property type="match status" value="1"/>
</dbReference>
<evidence type="ECO:0000256" key="7">
    <source>
        <dbReference type="ARBA" id="ARBA00023136"/>
    </source>
</evidence>
<accession>A0A842JHB6</accession>
<feature type="transmembrane region" description="Helical" evidence="9">
    <location>
        <begin position="212"/>
        <end position="233"/>
    </location>
</feature>
<feature type="region of interest" description="Disordered" evidence="8">
    <location>
        <begin position="251"/>
        <end position="298"/>
    </location>
</feature>
<dbReference type="CDD" id="cd02966">
    <property type="entry name" value="TlpA_like_family"/>
    <property type="match status" value="1"/>
</dbReference>
<evidence type="ECO:0000256" key="5">
    <source>
        <dbReference type="ARBA" id="ARBA00022748"/>
    </source>
</evidence>
<dbReference type="GO" id="GO:0005886">
    <property type="term" value="C:plasma membrane"/>
    <property type="evidence" value="ECO:0007669"/>
    <property type="project" value="UniProtKB-SubCell"/>
</dbReference>
<dbReference type="Pfam" id="PF08534">
    <property type="entry name" value="Redoxin"/>
    <property type="match status" value="1"/>
</dbReference>
<reference evidence="11 12" key="1">
    <citation type="submission" date="2020-08" db="EMBL/GenBank/DDBJ databases">
        <authorList>
            <person name="Liu C."/>
            <person name="Sun Q."/>
        </authorList>
    </citation>
    <scope>NUCLEOTIDE SEQUENCE [LARGE SCALE GENOMIC DNA]</scope>
    <source>
        <strain evidence="11 12">N22</strain>
    </source>
</reference>
<feature type="transmembrane region" description="Helical" evidence="9">
    <location>
        <begin position="12"/>
        <end position="37"/>
    </location>
</feature>
<dbReference type="InterPro" id="IPR017937">
    <property type="entry name" value="Thioredoxin_CS"/>
</dbReference>
<evidence type="ECO:0000256" key="6">
    <source>
        <dbReference type="ARBA" id="ARBA00022989"/>
    </source>
</evidence>